<reference evidence="2 3" key="1">
    <citation type="journal article" date="2013" name="PLoS ONE">
        <title>Genomic and secretomic analyses reveal unique features of the lignocellulolytic enzyme system of Penicillium decumbens.</title>
        <authorList>
            <person name="Liu G."/>
            <person name="Zhang L."/>
            <person name="Wei X."/>
            <person name="Zou G."/>
            <person name="Qin Y."/>
            <person name="Ma L."/>
            <person name="Li J."/>
            <person name="Zheng H."/>
            <person name="Wang S."/>
            <person name="Wang C."/>
            <person name="Xun L."/>
            <person name="Zhao G.-P."/>
            <person name="Zhou Z."/>
            <person name="Qu Y."/>
        </authorList>
    </citation>
    <scope>NUCLEOTIDE SEQUENCE [LARGE SCALE GENOMIC DNA]</scope>
    <source>
        <strain evidence="3">114-2 / CGMCC 5302</strain>
    </source>
</reference>
<evidence type="ECO:0000256" key="1">
    <source>
        <dbReference type="SAM" id="MobiDB-lite"/>
    </source>
</evidence>
<name>S7ZCT1_PENO1</name>
<dbReference type="AlphaFoldDB" id="S7ZCT1"/>
<dbReference type="Proteomes" id="UP000019376">
    <property type="component" value="Unassembled WGS sequence"/>
</dbReference>
<dbReference type="EMBL" id="KB644409">
    <property type="protein sequence ID" value="EPS26501.1"/>
    <property type="molecule type" value="Genomic_DNA"/>
</dbReference>
<dbReference type="HOGENOM" id="CLU_2097651_0_0_1"/>
<gene>
    <name evidence="2" type="ORF">PDE_01438</name>
</gene>
<organism evidence="2 3">
    <name type="scientific">Penicillium oxalicum (strain 114-2 / CGMCC 5302)</name>
    <name type="common">Penicillium decumbens</name>
    <dbReference type="NCBI Taxonomy" id="933388"/>
    <lineage>
        <taxon>Eukaryota</taxon>
        <taxon>Fungi</taxon>
        <taxon>Dikarya</taxon>
        <taxon>Ascomycota</taxon>
        <taxon>Pezizomycotina</taxon>
        <taxon>Eurotiomycetes</taxon>
        <taxon>Eurotiomycetidae</taxon>
        <taxon>Eurotiales</taxon>
        <taxon>Aspergillaceae</taxon>
        <taxon>Penicillium</taxon>
    </lineage>
</organism>
<sequence length="116" mass="12085">MAPARVAPSDTLRVDGETVPWNPGGAGAGLPYYYHNSGGTGSFPPSGQRPPVITTVSNGMQTGPIEDGPLSPLFQGFPGAADQVVLERVPGSAIQSRRISQVPSMYSRPPLVPPFV</sequence>
<evidence type="ECO:0000313" key="3">
    <source>
        <dbReference type="Proteomes" id="UP000019376"/>
    </source>
</evidence>
<evidence type="ECO:0000313" key="2">
    <source>
        <dbReference type="EMBL" id="EPS26501.1"/>
    </source>
</evidence>
<protein>
    <submittedName>
        <fullName evidence="2">Uncharacterized protein</fullName>
    </submittedName>
</protein>
<feature type="region of interest" description="Disordered" evidence="1">
    <location>
        <begin position="40"/>
        <end position="68"/>
    </location>
</feature>
<accession>S7ZCT1</accession>
<keyword evidence="3" id="KW-1185">Reference proteome</keyword>
<proteinExistence type="predicted"/>